<gene>
    <name evidence="1" type="ORF">NYG90_00845</name>
</gene>
<accession>A0ACC6FQ06</accession>
<proteinExistence type="predicted"/>
<dbReference type="EMBL" id="JANURN010000001">
    <property type="protein sequence ID" value="MDL0081239.1"/>
    <property type="molecule type" value="Genomic_DNA"/>
</dbReference>
<evidence type="ECO:0000313" key="1">
    <source>
        <dbReference type="EMBL" id="MDL0081239.1"/>
    </source>
</evidence>
<sequence length="1103" mass="122752">MSYDPKSIEQSIYTICKERGYFEIDGNASIVSDCSKSFCLMMPPPNVTGVLHIGHALTFTLQDIITRFKRMDGFATLYQPGLDHAGIATQNVVEKQLLAQGLSKEQLGREAFLQKVWEWKEQSGGKIITQMQALGISPAWSRLRFTMDSGLQNAVREAFVAWYERGLIYQGDYMVNWCVKDGALSDIEVEYKEQETHLYHLRYPVADSNEVLLVATTRPETFFGDSAVMIHPSDTRYTHLLGKSVVLPLVGREIPIIADNAVDMEFGTGVVKVTPAHDENDYAVGKAHGLESIVIFDEKGVLNDYALGFAGRDRLEARADIVEALQQAAAVEKIEPYSNQVGVCYRCGSVIEPYISRQWFIDERIARETIKKVNAQKDSALGEQCGSVADFVKGTDRESANLPQNPQSSHSPTAIPRICEEDNRAECEKFASSSSRADEIGVAIHKTTQVDSSGDYSASAESMDCHANASAFARNDRKNAESQNAVSLEKADSSNEAQNLSEPAKDSRIFIQNATNLTTQQAEGLKNERVENVFDKNLAGGRIFDEKAGLCSGEQGDKTRVSIDEASHKLPAFSQKANAQNAKAESPQAQKPTPMARFYPPQWLNNFNAWMRDLRPWCISRQLWWGHRIPVWYCQNSACGHIFASKNERESACPKCHSSVLQDPDVLDTWFSSGLWAFSTLGWGNNGACKELYDSNDLTRFYPNSLLITGFDILFFWVARMLFSGESLLGELPFRDVYLHALVRDEFGQKMSKSKGNVIDPLAMIEEYGADSLRFGLAYSCAQGRDVRLAKSQLELAKNFANKLYNAAQFLLLYARQADPNFSGFSELESLNAYQSPLGRYAKSRLNSATKELRAALESYRFNDGASVAYRFLWGEFCDWCIELAKAQKEAICELGAVMIEAMKLLHPYMPFLTESLYHTLRGSALESSESIMITRYPSEVSQDSAIEQEYAYIKDAIVSLRRVKALIDLANKPIERAYIATDFRLSASALQAICKLAKVGAIECVDTKAQNGLDKDCVADIGSLIKSYLPLQGIDLAPIITRLNSQNLKLEKEINKLQALESNEKFKANAPKNVLESNASALAEAKAKQAEVLAQLAIFAQK</sequence>
<reference evidence="1 2" key="1">
    <citation type="journal article" date="2023" name="Microorganisms">
        <title>Isolation and Genomic Characteristics of Cat-Borne Campylobacter felis sp. nov. and Sheep-Borne Campylobacter ovis sp. nov.</title>
        <authorList>
            <person name="Wang H."/>
            <person name="Li Y."/>
            <person name="Gu Y."/>
            <person name="Zhou G."/>
            <person name="Chen X."/>
            <person name="Zhang X."/>
            <person name="Shao Z."/>
            <person name="Zhang J."/>
            <person name="Zhang M."/>
        </authorList>
    </citation>
    <scope>NUCLEOTIDE SEQUENCE [LARGE SCALE GENOMIC DNA]</scope>
    <source>
        <strain evidence="1 2">XJK30-2</strain>
    </source>
</reference>
<name>A0ACC6FQ06_9HELI</name>
<protein>
    <submittedName>
        <fullName evidence="1">Valine--tRNA ligase</fullName>
    </submittedName>
</protein>
<keyword evidence="1" id="KW-0436">Ligase</keyword>
<dbReference type="Proteomes" id="UP001173802">
    <property type="component" value="Unassembled WGS sequence"/>
</dbReference>
<evidence type="ECO:0000313" key="2">
    <source>
        <dbReference type="Proteomes" id="UP001173802"/>
    </source>
</evidence>
<keyword evidence="2" id="KW-1185">Reference proteome</keyword>
<comment type="caution">
    <text evidence="1">The sequence shown here is derived from an EMBL/GenBank/DDBJ whole genome shotgun (WGS) entry which is preliminary data.</text>
</comment>
<organism evidence="1 2">
    <name type="scientific">Helicobacter zhangjianzhongii</name>
    <dbReference type="NCBI Taxonomy" id="2974574"/>
    <lineage>
        <taxon>Bacteria</taxon>
        <taxon>Pseudomonadati</taxon>
        <taxon>Campylobacterota</taxon>
        <taxon>Epsilonproteobacteria</taxon>
        <taxon>Campylobacterales</taxon>
        <taxon>Helicobacteraceae</taxon>
        <taxon>Helicobacter</taxon>
    </lineage>
</organism>